<dbReference type="SUPFAM" id="SSF81901">
    <property type="entry name" value="HCP-like"/>
    <property type="match status" value="1"/>
</dbReference>
<evidence type="ECO:0000313" key="5">
    <source>
        <dbReference type="Proteomes" id="UP000237310"/>
    </source>
</evidence>
<dbReference type="Gene3D" id="1.25.40.10">
    <property type="entry name" value="Tetratricopeptide repeat domain"/>
    <property type="match status" value="1"/>
</dbReference>
<dbReference type="AlphaFoldDB" id="A0A2S5AB59"/>
<name>A0A2S5AB59_9FLAO</name>
<evidence type="ECO:0000256" key="1">
    <source>
        <dbReference type="ARBA" id="ARBA00022729"/>
    </source>
</evidence>
<comment type="caution">
    <text evidence="4">The sequence shown here is derived from an EMBL/GenBank/DDBJ whole genome shotgun (WGS) entry which is preliminary data.</text>
</comment>
<dbReference type="InterPro" id="IPR026444">
    <property type="entry name" value="Secre_tail"/>
</dbReference>
<dbReference type="InterPro" id="IPR011990">
    <property type="entry name" value="TPR-like_helical_dom_sf"/>
</dbReference>
<dbReference type="Proteomes" id="UP000237310">
    <property type="component" value="Unassembled WGS sequence"/>
</dbReference>
<dbReference type="InterPro" id="IPR050767">
    <property type="entry name" value="Sel1_AlgK"/>
</dbReference>
<feature type="domain" description="Secretion system C-terminal sorting" evidence="3">
    <location>
        <begin position="409"/>
        <end position="485"/>
    </location>
</feature>
<dbReference type="RefSeq" id="WP_103805683.1">
    <property type="nucleotide sequence ID" value="NZ_PQVG01000004.1"/>
</dbReference>
<accession>A0A2S5AB59</accession>
<dbReference type="PANTHER" id="PTHR11102:SF160">
    <property type="entry name" value="ERAD-ASSOCIATED E3 UBIQUITIN-PROTEIN LIGASE COMPONENT HRD3"/>
    <property type="match status" value="1"/>
</dbReference>
<dbReference type="SMART" id="SM00671">
    <property type="entry name" value="SEL1"/>
    <property type="match status" value="4"/>
</dbReference>
<dbReference type="NCBIfam" id="TIGR04183">
    <property type="entry name" value="Por_Secre_tail"/>
    <property type="match status" value="1"/>
</dbReference>
<feature type="chain" id="PRO_5015524061" description="Secretion system C-terminal sorting domain-containing protein" evidence="2">
    <location>
        <begin position="19"/>
        <end position="487"/>
    </location>
</feature>
<evidence type="ECO:0000313" key="4">
    <source>
        <dbReference type="EMBL" id="POY39795.1"/>
    </source>
</evidence>
<organism evidence="4 5">
    <name type="scientific">Flavobacterium alvei</name>
    <dbReference type="NCBI Taxonomy" id="2080416"/>
    <lineage>
        <taxon>Bacteria</taxon>
        <taxon>Pseudomonadati</taxon>
        <taxon>Bacteroidota</taxon>
        <taxon>Flavobacteriia</taxon>
        <taxon>Flavobacteriales</taxon>
        <taxon>Flavobacteriaceae</taxon>
        <taxon>Flavobacterium</taxon>
    </lineage>
</organism>
<dbReference type="EMBL" id="PQVG01000004">
    <property type="protein sequence ID" value="POY39795.1"/>
    <property type="molecule type" value="Genomic_DNA"/>
</dbReference>
<gene>
    <name evidence="4" type="ORF">C3L50_08165</name>
</gene>
<keyword evidence="1 2" id="KW-0732">Signal</keyword>
<dbReference type="Pfam" id="PF18962">
    <property type="entry name" value="Por_Secre_tail"/>
    <property type="match status" value="1"/>
</dbReference>
<sequence length="487" mass="54766">MKKTYTLMLLFLALGVTAQTDCKIKLETAKEIMESDALFKDYDKIFRDLLPCAESGVPLAQNYIGLMYVGGLGVAKDEAKGFTYIEQAANNNSAIGQFNLGNLYRQGQGCTLNMDKAVEWFQKAADKKNSRAAYSLGYMYLKGFGVPQDYSQAVAWFEKSDFDMAKHWLGVCYYLGYGVPQNTDKALEYLYGNKTPNSRAFLKNIKIDKREQVLSQADQAIEKANEGDKKIAPEVIAASREMVTENAVETKVLKTNDIVGEWTGRFIEYDWSGITPLRVLPIDITFSKNELGDLQTKIVFEGKTFEDLVLFDNNNLFLQGFNFNLEQFYSHSFKTYPLDYSVLGMDLSQKTYNNTPYLLADVDSFIGVWKEPGTPISLVLRPKNETTVTAEEDAVLLALAAQKAEFIKVYPVPFQEQLYIGFELNDPAQVQVTLTSVATAHTVQVATTTLQAGMQSYTVNTADLPNGYYVIRVQENEKLHTRIVIKQ</sequence>
<protein>
    <recommendedName>
        <fullName evidence="3">Secretion system C-terminal sorting domain-containing protein</fullName>
    </recommendedName>
</protein>
<evidence type="ECO:0000256" key="2">
    <source>
        <dbReference type="SAM" id="SignalP"/>
    </source>
</evidence>
<dbReference type="Pfam" id="PF08238">
    <property type="entry name" value="Sel1"/>
    <property type="match status" value="4"/>
</dbReference>
<dbReference type="PANTHER" id="PTHR11102">
    <property type="entry name" value="SEL-1-LIKE PROTEIN"/>
    <property type="match status" value="1"/>
</dbReference>
<feature type="signal peptide" evidence="2">
    <location>
        <begin position="1"/>
        <end position="18"/>
    </location>
</feature>
<reference evidence="4 5" key="1">
    <citation type="submission" date="2018-01" db="EMBL/GenBank/DDBJ databases">
        <authorList>
            <person name="Gaut B.S."/>
            <person name="Morton B.R."/>
            <person name="Clegg M.T."/>
            <person name="Duvall M.R."/>
        </authorList>
    </citation>
    <scope>NUCLEOTIDE SEQUENCE [LARGE SCALE GENOMIC DNA]</scope>
    <source>
        <strain evidence="4 5">HR-AY</strain>
    </source>
</reference>
<dbReference type="OrthoDB" id="1186419at2"/>
<evidence type="ECO:0000259" key="3">
    <source>
        <dbReference type="Pfam" id="PF18962"/>
    </source>
</evidence>
<proteinExistence type="predicted"/>
<dbReference type="InterPro" id="IPR006597">
    <property type="entry name" value="Sel1-like"/>
</dbReference>
<keyword evidence="5" id="KW-1185">Reference proteome</keyword>